<dbReference type="InterPro" id="IPR046373">
    <property type="entry name" value="Acyl-CoA_Oxase/DH_mid-dom_sf"/>
</dbReference>
<dbReference type="Gene3D" id="2.40.110.10">
    <property type="entry name" value="Butyryl-CoA Dehydrogenase, subunit A, domain 2"/>
    <property type="match status" value="1"/>
</dbReference>
<dbReference type="Pfam" id="PF02770">
    <property type="entry name" value="Acyl-CoA_dh_M"/>
    <property type="match status" value="1"/>
</dbReference>
<dbReference type="PANTHER" id="PTHR43292:SF4">
    <property type="entry name" value="ACYL-COA DEHYDROGENASE FADE34"/>
    <property type="match status" value="1"/>
</dbReference>
<dbReference type="InterPro" id="IPR052161">
    <property type="entry name" value="Mycobact_Acyl-CoA_DH"/>
</dbReference>
<organism evidence="10 11">
    <name type="scientific">Paractinoplanes rhizophilus</name>
    <dbReference type="NCBI Taxonomy" id="1416877"/>
    <lineage>
        <taxon>Bacteria</taxon>
        <taxon>Bacillati</taxon>
        <taxon>Actinomycetota</taxon>
        <taxon>Actinomycetes</taxon>
        <taxon>Micromonosporales</taxon>
        <taxon>Micromonosporaceae</taxon>
        <taxon>Paractinoplanes</taxon>
    </lineage>
</organism>
<evidence type="ECO:0000259" key="8">
    <source>
        <dbReference type="Pfam" id="PF02770"/>
    </source>
</evidence>
<reference evidence="11" key="1">
    <citation type="journal article" date="2019" name="Int. J. Syst. Evol. Microbiol.">
        <title>The Global Catalogue of Microorganisms (GCM) 10K type strain sequencing project: providing services to taxonomists for standard genome sequencing and annotation.</title>
        <authorList>
            <consortium name="The Broad Institute Genomics Platform"/>
            <consortium name="The Broad Institute Genome Sequencing Center for Infectious Disease"/>
            <person name="Wu L."/>
            <person name="Ma J."/>
        </authorList>
    </citation>
    <scope>NUCLEOTIDE SEQUENCE [LARGE SCALE GENOMIC DNA]</scope>
    <source>
        <strain evidence="11">XZYJT-10</strain>
    </source>
</reference>
<proteinExistence type="inferred from homology"/>
<evidence type="ECO:0000256" key="2">
    <source>
        <dbReference type="ARBA" id="ARBA00009347"/>
    </source>
</evidence>
<dbReference type="PANTHER" id="PTHR43292">
    <property type="entry name" value="ACYL-COA DEHYDROGENASE"/>
    <property type="match status" value="1"/>
</dbReference>
<comment type="caution">
    <text evidence="10">The sequence shown here is derived from an EMBL/GenBank/DDBJ whole genome shotgun (WGS) entry which is preliminary data.</text>
</comment>
<dbReference type="InterPro" id="IPR013786">
    <property type="entry name" value="AcylCoA_DH/ox_N"/>
</dbReference>
<evidence type="ECO:0000256" key="5">
    <source>
        <dbReference type="ARBA" id="ARBA00023002"/>
    </source>
</evidence>
<evidence type="ECO:0000256" key="3">
    <source>
        <dbReference type="ARBA" id="ARBA00022630"/>
    </source>
</evidence>
<keyword evidence="3 6" id="KW-0285">Flavoprotein</keyword>
<dbReference type="Gene3D" id="1.20.140.10">
    <property type="entry name" value="Butyryl-CoA Dehydrogenase, subunit A, domain 3"/>
    <property type="match status" value="1"/>
</dbReference>
<evidence type="ECO:0000313" key="11">
    <source>
        <dbReference type="Proteomes" id="UP001596548"/>
    </source>
</evidence>
<protein>
    <submittedName>
        <fullName evidence="10">Acyl-CoA dehydrogenase family protein</fullName>
    </submittedName>
</protein>
<feature type="domain" description="Acyl-CoA dehydrogenase/oxidase C-terminal" evidence="7">
    <location>
        <begin position="232"/>
        <end position="379"/>
    </location>
</feature>
<dbReference type="InterPro" id="IPR009100">
    <property type="entry name" value="AcylCoA_DH/oxidase_NM_dom_sf"/>
</dbReference>
<dbReference type="EMBL" id="JBHTBJ010000021">
    <property type="protein sequence ID" value="MFC7277326.1"/>
    <property type="molecule type" value="Genomic_DNA"/>
</dbReference>
<dbReference type="RefSeq" id="WP_378972758.1">
    <property type="nucleotide sequence ID" value="NZ_JBHTBJ010000021.1"/>
</dbReference>
<accession>A0ABW2HWV8</accession>
<evidence type="ECO:0000313" key="10">
    <source>
        <dbReference type="EMBL" id="MFC7277326.1"/>
    </source>
</evidence>
<gene>
    <name evidence="10" type="ORF">ACFQS1_25315</name>
</gene>
<keyword evidence="5 6" id="KW-0560">Oxidoreductase</keyword>
<dbReference type="Pfam" id="PF02771">
    <property type="entry name" value="Acyl-CoA_dh_N"/>
    <property type="match status" value="1"/>
</dbReference>
<dbReference type="InterPro" id="IPR006091">
    <property type="entry name" value="Acyl-CoA_Oxase/DH_mid-dom"/>
</dbReference>
<evidence type="ECO:0000256" key="4">
    <source>
        <dbReference type="ARBA" id="ARBA00022827"/>
    </source>
</evidence>
<comment type="similarity">
    <text evidence="2 6">Belongs to the acyl-CoA dehydrogenase family.</text>
</comment>
<dbReference type="InterPro" id="IPR036250">
    <property type="entry name" value="AcylCo_DH-like_C"/>
</dbReference>
<dbReference type="InterPro" id="IPR009075">
    <property type="entry name" value="AcylCo_DH/oxidase_C"/>
</dbReference>
<evidence type="ECO:0000259" key="9">
    <source>
        <dbReference type="Pfam" id="PF02771"/>
    </source>
</evidence>
<dbReference type="Gene3D" id="1.10.540.10">
    <property type="entry name" value="Acyl-CoA dehydrogenase/oxidase, N-terminal domain"/>
    <property type="match status" value="1"/>
</dbReference>
<keyword evidence="4 6" id="KW-0274">FAD</keyword>
<feature type="domain" description="Acyl-CoA oxidase/dehydrogenase middle" evidence="8">
    <location>
        <begin position="128"/>
        <end position="218"/>
    </location>
</feature>
<keyword evidence="11" id="KW-1185">Reference proteome</keyword>
<dbReference type="Proteomes" id="UP001596548">
    <property type="component" value="Unassembled WGS sequence"/>
</dbReference>
<sequence>MDDALTPDQERFRAGVRALLAEPRVRKAVDELAHYAPREEPAALDVYRWLGERGWLAPNWPVEYGGIGAGVVESAIVTEEMALAGLPDDAHVLSIDIVGLFLLMVGTAEQKVKYLPPLARGESIATVLYTEPHCGSDLAALRTRAEPDGPGAWRLYGTKIYNQKSQFGDYALCAARTTESEVRFHGITLFLVPLRSPGVTVAPVWSMENNRFNEVVLDGIRLTGEHVVGELDDGWDLMNRMLLLERTGIDFQAKIRFWYDRIAAHGTRTGRLADPVLRAQAADLDARLSAARALAWQQVANLAAGKPDPVASAASKWYATEQARAVARFGFEVTGLPGVLSAWDGDAPMDGWLEATYRVAPTLTLASGTSEIMLHLIASTGLELFS</sequence>
<evidence type="ECO:0000256" key="1">
    <source>
        <dbReference type="ARBA" id="ARBA00001974"/>
    </source>
</evidence>
<evidence type="ECO:0000256" key="6">
    <source>
        <dbReference type="RuleBase" id="RU362125"/>
    </source>
</evidence>
<feature type="domain" description="Acyl-CoA dehydrogenase/oxidase N-terminal" evidence="9">
    <location>
        <begin position="6"/>
        <end position="122"/>
    </location>
</feature>
<evidence type="ECO:0000259" key="7">
    <source>
        <dbReference type="Pfam" id="PF00441"/>
    </source>
</evidence>
<comment type="cofactor">
    <cofactor evidence="1 6">
        <name>FAD</name>
        <dbReference type="ChEBI" id="CHEBI:57692"/>
    </cofactor>
</comment>
<dbReference type="SUPFAM" id="SSF47203">
    <property type="entry name" value="Acyl-CoA dehydrogenase C-terminal domain-like"/>
    <property type="match status" value="1"/>
</dbReference>
<name>A0ABW2HWV8_9ACTN</name>
<dbReference type="Pfam" id="PF00441">
    <property type="entry name" value="Acyl-CoA_dh_1"/>
    <property type="match status" value="1"/>
</dbReference>
<dbReference type="InterPro" id="IPR037069">
    <property type="entry name" value="AcylCoA_DH/ox_N_sf"/>
</dbReference>
<dbReference type="SUPFAM" id="SSF56645">
    <property type="entry name" value="Acyl-CoA dehydrogenase NM domain-like"/>
    <property type="match status" value="1"/>
</dbReference>